<organism evidence="1 2">
    <name type="scientific">Thioploca ingrica</name>
    <dbReference type="NCBI Taxonomy" id="40754"/>
    <lineage>
        <taxon>Bacteria</taxon>
        <taxon>Pseudomonadati</taxon>
        <taxon>Pseudomonadota</taxon>
        <taxon>Gammaproteobacteria</taxon>
        <taxon>Thiotrichales</taxon>
        <taxon>Thiotrichaceae</taxon>
        <taxon>Thioploca</taxon>
    </lineage>
</organism>
<dbReference type="PANTHER" id="PTHR10704:SF44">
    <property type="entry name" value="LD35051P-RELATED"/>
    <property type="match status" value="1"/>
</dbReference>
<reference evidence="1 2" key="1">
    <citation type="journal article" date="2014" name="ISME J.">
        <title>Ecophysiology of Thioploca ingrica as revealed by the complete genome sequence supplemented with proteomic evidence.</title>
        <authorList>
            <person name="Kojima H."/>
            <person name="Ogura Y."/>
            <person name="Yamamoto N."/>
            <person name="Togashi T."/>
            <person name="Mori H."/>
            <person name="Watanabe T."/>
            <person name="Nemoto F."/>
            <person name="Kurokawa K."/>
            <person name="Hayashi T."/>
            <person name="Fukui M."/>
        </authorList>
    </citation>
    <scope>NUCLEOTIDE SEQUENCE [LARGE SCALE GENOMIC DNA]</scope>
</reference>
<keyword evidence="2" id="KW-1185">Reference proteome</keyword>
<dbReference type="PANTHER" id="PTHR10704">
    <property type="entry name" value="CARBOHYDRATE SULFOTRANSFERASE"/>
    <property type="match status" value="1"/>
</dbReference>
<dbReference type="Gene3D" id="3.40.50.300">
    <property type="entry name" value="P-loop containing nucleotide triphosphate hydrolases"/>
    <property type="match status" value="1"/>
</dbReference>
<dbReference type="GO" id="GO:0006044">
    <property type="term" value="P:N-acetylglucosamine metabolic process"/>
    <property type="evidence" value="ECO:0007669"/>
    <property type="project" value="TreeGrafter"/>
</dbReference>
<dbReference type="GO" id="GO:0006790">
    <property type="term" value="P:sulfur compound metabolic process"/>
    <property type="evidence" value="ECO:0007669"/>
    <property type="project" value="TreeGrafter"/>
</dbReference>
<dbReference type="InterPro" id="IPR051135">
    <property type="entry name" value="Gal/GlcNAc/GalNAc_ST"/>
</dbReference>
<evidence type="ECO:0000313" key="2">
    <source>
        <dbReference type="Proteomes" id="UP000031623"/>
    </source>
</evidence>
<dbReference type="AlphaFoldDB" id="A0A090BV92"/>
<dbReference type="HOGENOM" id="CLU_064720_0_0_6"/>
<dbReference type="EMBL" id="AP014633">
    <property type="protein sequence ID" value="BAP56451.1"/>
    <property type="molecule type" value="Genomic_DNA"/>
</dbReference>
<protein>
    <submittedName>
        <fullName evidence="1">Uncharacterized protein</fullName>
    </submittedName>
</protein>
<dbReference type="KEGG" id="tig:THII_2154"/>
<dbReference type="Pfam" id="PF13469">
    <property type="entry name" value="Sulfotransfer_3"/>
    <property type="match status" value="1"/>
</dbReference>
<gene>
    <name evidence="1" type="ORF">THII_2154</name>
</gene>
<dbReference type="Proteomes" id="UP000031623">
    <property type="component" value="Chromosome"/>
</dbReference>
<dbReference type="SUPFAM" id="SSF52540">
    <property type="entry name" value="P-loop containing nucleoside triphosphate hydrolases"/>
    <property type="match status" value="1"/>
</dbReference>
<dbReference type="OrthoDB" id="7062607at2"/>
<name>A0A090BV92_9GAMM</name>
<dbReference type="GO" id="GO:0001517">
    <property type="term" value="F:N-acetylglucosamine 6-O-sulfotransferase activity"/>
    <property type="evidence" value="ECO:0007669"/>
    <property type="project" value="TreeGrafter"/>
</dbReference>
<sequence length="328" mass="37629">MTNITESVGQIKLLYIAGTGRNGSTLLERILTEIPGVFAAGELGRVTRYNKNKTCLCGEKLTVCPIWQAINNEIDSQIDEERFTQLDLKYSNLKGLNLLKLLTHQKELKLSGDFQQYLNMLAIKYKAIHKHKSGQIITDSTIDSLYGYYLSLIPSIDLYILHLIRDPRGVSYSWQRLKFSSSTAKKSWTPQISPLKTALSWVKRNIFIEFMFARTEKYLQVSYEDLVENPSAVVKKIANLLNLKLEPLDFIKGQKITLGESHLIGGNLDAFKKGGEEIILKPDERWKHQMKWVDIILVNLITWPLMLKYSLSQKRQKNRLSTHSKPSK</sequence>
<proteinExistence type="predicted"/>
<evidence type="ECO:0000313" key="1">
    <source>
        <dbReference type="EMBL" id="BAP56451.1"/>
    </source>
</evidence>
<accession>A0A090BV92</accession>
<dbReference type="InterPro" id="IPR027417">
    <property type="entry name" value="P-loop_NTPase"/>
</dbReference>
<dbReference type="STRING" id="40754.THII_2154"/>